<feature type="transmembrane region" description="Helical" evidence="12">
    <location>
        <begin position="532"/>
        <end position="551"/>
    </location>
</feature>
<organism evidence="13 14">
    <name type="scientific">Elysia crispata</name>
    <name type="common">lettuce slug</name>
    <dbReference type="NCBI Taxonomy" id="231223"/>
    <lineage>
        <taxon>Eukaryota</taxon>
        <taxon>Metazoa</taxon>
        <taxon>Spiralia</taxon>
        <taxon>Lophotrochozoa</taxon>
        <taxon>Mollusca</taxon>
        <taxon>Gastropoda</taxon>
        <taxon>Heterobranchia</taxon>
        <taxon>Euthyneura</taxon>
        <taxon>Panpulmonata</taxon>
        <taxon>Sacoglossa</taxon>
        <taxon>Placobranchoidea</taxon>
        <taxon>Plakobranchidae</taxon>
        <taxon>Elysia</taxon>
    </lineage>
</organism>
<keyword evidence="9 12" id="KW-0472">Membrane</keyword>
<dbReference type="GO" id="GO:0006814">
    <property type="term" value="P:sodium ion transport"/>
    <property type="evidence" value="ECO:0007669"/>
    <property type="project" value="UniProtKB-KW"/>
</dbReference>
<comment type="similarity">
    <text evidence="2 11">Belongs to the sodium:solute symporter (SSF) (TC 2.A.21) family.</text>
</comment>
<keyword evidence="10" id="KW-0739">Sodium transport</keyword>
<keyword evidence="4" id="KW-1003">Cell membrane</keyword>
<evidence type="ECO:0000313" key="14">
    <source>
        <dbReference type="Proteomes" id="UP001283361"/>
    </source>
</evidence>
<comment type="subcellular location">
    <subcellularLocation>
        <location evidence="1">Cell membrane</location>
        <topology evidence="1">Multi-pass membrane protein</topology>
    </subcellularLocation>
</comment>
<dbReference type="Gene3D" id="1.20.1730.10">
    <property type="entry name" value="Sodium/glucose cotransporter"/>
    <property type="match status" value="1"/>
</dbReference>
<keyword evidence="3" id="KW-0813">Transport</keyword>
<feature type="transmembrane region" description="Helical" evidence="12">
    <location>
        <begin position="408"/>
        <end position="432"/>
    </location>
</feature>
<dbReference type="GO" id="GO:0005886">
    <property type="term" value="C:plasma membrane"/>
    <property type="evidence" value="ECO:0007669"/>
    <property type="project" value="UniProtKB-SubCell"/>
</dbReference>
<feature type="transmembrane region" description="Helical" evidence="12">
    <location>
        <begin position="12"/>
        <end position="29"/>
    </location>
</feature>
<evidence type="ECO:0000256" key="9">
    <source>
        <dbReference type="ARBA" id="ARBA00023136"/>
    </source>
</evidence>
<dbReference type="NCBIfam" id="TIGR00813">
    <property type="entry name" value="sss"/>
    <property type="match status" value="1"/>
</dbReference>
<evidence type="ECO:0000256" key="3">
    <source>
        <dbReference type="ARBA" id="ARBA00022448"/>
    </source>
</evidence>
<sequence length="637" mass="69957">MAADLSLSWADYVIALVIVLVPMTVGIWYALSDSNRTRTEYLLGGRRMYVLPVTLSLFTTFQSAIAQIGLPMEVFYHGGIYMLAGCGLGISYIIGCCTVVPLLYPLRITSVYEYLDLRFQSKVVRTLCTVVGMLTTLCYMAIALLSPALALQASANLSLWVSIAGFGAVASLYTAIGGFKSVVWTDVFQTLVIFVGIAVILIKATLEVGGLSEVWRLSQAGGRTHFDRFTPDPRVRHSIWGLLVGHCFMWLVNEFNQSTLQRISSMKSVRDAQVSHLMLTPLIIVYSVIFGFMGLTIFAYFRVQDCDPLAAGFISNRNQLAPFFVVHLMQDMPGMVGLYVSVLCCASLSTLSSGINALAANTVEDILQRPLQGLREATIVFLTKLIAVAYGVVTVGLTFMANRIQGPILQMLAMVFSAFGSPVLGIFVLGACVPWANKYGALTGAVISLVFNLWISVGNALHGNKTEPLAALGTAGCRDWGQISEAILFVNETYKDRVNSYNNSALWIDKQRRGATEPQPSSFPLYEISYEWHSMLGTFLCFALGLSVSYVTNRLSKSASRETRLRKESTHACYIFPFLRKFWGMSDAHSPSDVARVKVHVNDKPQLGDDGQLKHLTDLTEASLSCEHKSEDISCPL</sequence>
<evidence type="ECO:0000313" key="13">
    <source>
        <dbReference type="EMBL" id="KAK3791468.1"/>
    </source>
</evidence>
<dbReference type="InterPro" id="IPR001734">
    <property type="entry name" value="Na/solute_symporter"/>
</dbReference>
<evidence type="ECO:0000256" key="4">
    <source>
        <dbReference type="ARBA" id="ARBA00022475"/>
    </source>
</evidence>
<feature type="transmembrane region" description="Helical" evidence="12">
    <location>
        <begin position="80"/>
        <end position="106"/>
    </location>
</feature>
<keyword evidence="14" id="KW-1185">Reference proteome</keyword>
<dbReference type="Pfam" id="PF00474">
    <property type="entry name" value="SSF"/>
    <property type="match status" value="1"/>
</dbReference>
<name>A0AAE1APE4_9GAST</name>
<feature type="transmembrane region" description="Helical" evidence="12">
    <location>
        <begin position="49"/>
        <end position="68"/>
    </location>
</feature>
<dbReference type="PROSITE" id="PS50283">
    <property type="entry name" value="NA_SOLUT_SYMP_3"/>
    <property type="match status" value="1"/>
</dbReference>
<gene>
    <name evidence="13" type="ORF">RRG08_046620</name>
</gene>
<evidence type="ECO:0008006" key="15">
    <source>
        <dbReference type="Google" id="ProtNLM"/>
    </source>
</evidence>
<feature type="transmembrane region" description="Helical" evidence="12">
    <location>
        <begin position="238"/>
        <end position="256"/>
    </location>
</feature>
<evidence type="ECO:0000256" key="5">
    <source>
        <dbReference type="ARBA" id="ARBA00022692"/>
    </source>
</evidence>
<evidence type="ECO:0000256" key="10">
    <source>
        <dbReference type="ARBA" id="ARBA00023201"/>
    </source>
</evidence>
<dbReference type="AlphaFoldDB" id="A0AAE1APE4"/>
<dbReference type="InterPro" id="IPR038377">
    <property type="entry name" value="Na/Glc_symporter_sf"/>
</dbReference>
<keyword evidence="8" id="KW-0406">Ion transport</keyword>
<feature type="transmembrane region" description="Helical" evidence="12">
    <location>
        <begin position="277"/>
        <end position="301"/>
    </location>
</feature>
<accession>A0AAE1APE4</accession>
<dbReference type="PANTHER" id="PTHR42985:SF40">
    <property type="entry name" value="LD47995P-RELATED"/>
    <property type="match status" value="1"/>
</dbReference>
<protein>
    <recommendedName>
        <fullName evidence="15">Sodium-coupled monocarboxylate transporter 1</fullName>
    </recommendedName>
</protein>
<evidence type="ECO:0000256" key="1">
    <source>
        <dbReference type="ARBA" id="ARBA00004651"/>
    </source>
</evidence>
<proteinExistence type="inferred from homology"/>
<evidence type="ECO:0000256" key="7">
    <source>
        <dbReference type="ARBA" id="ARBA00023053"/>
    </source>
</evidence>
<dbReference type="EMBL" id="JAWDGP010001472">
    <property type="protein sequence ID" value="KAK3791468.1"/>
    <property type="molecule type" value="Genomic_DNA"/>
</dbReference>
<feature type="transmembrane region" description="Helical" evidence="12">
    <location>
        <begin position="188"/>
        <end position="206"/>
    </location>
</feature>
<dbReference type="GO" id="GO:0015293">
    <property type="term" value="F:symporter activity"/>
    <property type="evidence" value="ECO:0007669"/>
    <property type="project" value="TreeGrafter"/>
</dbReference>
<evidence type="ECO:0000256" key="6">
    <source>
        <dbReference type="ARBA" id="ARBA00022989"/>
    </source>
</evidence>
<dbReference type="PANTHER" id="PTHR42985">
    <property type="entry name" value="SODIUM-COUPLED MONOCARBOXYLATE TRANSPORTER"/>
    <property type="match status" value="1"/>
</dbReference>
<keyword evidence="5 12" id="KW-0812">Transmembrane</keyword>
<keyword evidence="6 12" id="KW-1133">Transmembrane helix</keyword>
<dbReference type="Proteomes" id="UP001283361">
    <property type="component" value="Unassembled WGS sequence"/>
</dbReference>
<feature type="transmembrane region" description="Helical" evidence="12">
    <location>
        <begin position="157"/>
        <end position="176"/>
    </location>
</feature>
<feature type="transmembrane region" description="Helical" evidence="12">
    <location>
        <begin position="127"/>
        <end position="151"/>
    </location>
</feature>
<feature type="transmembrane region" description="Helical" evidence="12">
    <location>
        <begin position="379"/>
        <end position="402"/>
    </location>
</feature>
<comment type="caution">
    <text evidence="13">The sequence shown here is derived from an EMBL/GenBank/DDBJ whole genome shotgun (WGS) entry which is preliminary data.</text>
</comment>
<evidence type="ECO:0000256" key="11">
    <source>
        <dbReference type="RuleBase" id="RU362091"/>
    </source>
</evidence>
<evidence type="ECO:0000256" key="2">
    <source>
        <dbReference type="ARBA" id="ARBA00006434"/>
    </source>
</evidence>
<evidence type="ECO:0000256" key="8">
    <source>
        <dbReference type="ARBA" id="ARBA00023065"/>
    </source>
</evidence>
<feature type="transmembrane region" description="Helical" evidence="12">
    <location>
        <begin position="439"/>
        <end position="457"/>
    </location>
</feature>
<dbReference type="InterPro" id="IPR051163">
    <property type="entry name" value="Sodium:Solute_Symporter_SSF"/>
</dbReference>
<reference evidence="13" key="1">
    <citation type="journal article" date="2023" name="G3 (Bethesda)">
        <title>A reference genome for the long-term kleptoplast-retaining sea slug Elysia crispata morphotype clarki.</title>
        <authorList>
            <person name="Eastman K.E."/>
            <person name="Pendleton A.L."/>
            <person name="Shaikh M.A."/>
            <person name="Suttiyut T."/>
            <person name="Ogas R."/>
            <person name="Tomko P."/>
            <person name="Gavelis G."/>
            <person name="Widhalm J.R."/>
            <person name="Wisecaver J.H."/>
        </authorList>
    </citation>
    <scope>NUCLEOTIDE SEQUENCE</scope>
    <source>
        <strain evidence="13">ECLA1</strain>
    </source>
</reference>
<keyword evidence="7" id="KW-0915">Sodium</keyword>
<evidence type="ECO:0000256" key="12">
    <source>
        <dbReference type="SAM" id="Phobius"/>
    </source>
</evidence>
<feature type="transmembrane region" description="Helical" evidence="12">
    <location>
        <begin position="336"/>
        <end position="358"/>
    </location>
</feature>